<keyword evidence="4" id="KW-1185">Reference proteome</keyword>
<accession>A0A9N8KU95</accession>
<dbReference type="EMBL" id="LR824012">
    <property type="protein sequence ID" value="CAD0198958.1"/>
    <property type="molecule type" value="Genomic_DNA"/>
</dbReference>
<feature type="transmembrane region" description="Helical" evidence="1">
    <location>
        <begin position="12"/>
        <end position="31"/>
    </location>
</feature>
<reference evidence="3" key="1">
    <citation type="submission" date="2021-12" db="EMBL/GenBank/DDBJ databases">
        <authorList>
            <person name="King R."/>
        </authorList>
    </citation>
    <scope>NUCLEOTIDE SEQUENCE</scope>
</reference>
<keyword evidence="1" id="KW-1133">Transmembrane helix</keyword>
<protein>
    <recommendedName>
        <fullName evidence="2">Distal membrane-arm assembly complex protein 1-like domain-containing protein</fullName>
    </recommendedName>
</protein>
<name>A0A9N8KU95_CHRIL</name>
<keyword evidence="1" id="KW-0472">Membrane</keyword>
<dbReference type="OrthoDB" id="7440594at2759"/>
<dbReference type="Proteomes" id="UP001154114">
    <property type="component" value="Chromosome 9"/>
</dbReference>
<evidence type="ECO:0000256" key="1">
    <source>
        <dbReference type="SAM" id="Phobius"/>
    </source>
</evidence>
<feature type="domain" description="Distal membrane-arm assembly complex protein 1-like" evidence="2">
    <location>
        <begin position="11"/>
        <end position="47"/>
    </location>
</feature>
<sequence>MTSTVTSRPRDCMACRLVGAAGMIGIGGYLANSACKNSSLSGKYTLSMLSFDKQWAGRREYETPWKDEYVFKNMEKEATTKVVEALSEARVGVSGWEAHGNAWSAALGAVIGAGTVLILAVIVLMWRKPRRSELPLLAPMDVAHSNVFWFPQRLRMSTIQCYVTPASI</sequence>
<gene>
    <name evidence="3" type="ORF">CINC_LOCUS13229</name>
</gene>
<dbReference type="InterPro" id="IPR028036">
    <property type="entry name" value="DMAC1-like_dom"/>
</dbReference>
<evidence type="ECO:0000313" key="3">
    <source>
        <dbReference type="EMBL" id="CAD0198958.1"/>
    </source>
</evidence>
<proteinExistence type="predicted"/>
<dbReference type="Pfam" id="PF15055">
    <property type="entry name" value="DMAC1_Dmo2"/>
    <property type="match status" value="1"/>
</dbReference>
<keyword evidence="1" id="KW-0812">Transmembrane</keyword>
<feature type="transmembrane region" description="Helical" evidence="1">
    <location>
        <begin position="102"/>
        <end position="126"/>
    </location>
</feature>
<dbReference type="AlphaFoldDB" id="A0A9N8KU95"/>
<evidence type="ECO:0000259" key="2">
    <source>
        <dbReference type="Pfam" id="PF15055"/>
    </source>
</evidence>
<evidence type="ECO:0000313" key="4">
    <source>
        <dbReference type="Proteomes" id="UP001154114"/>
    </source>
</evidence>
<organism evidence="3 4">
    <name type="scientific">Chrysodeixis includens</name>
    <name type="common">Soybean looper</name>
    <name type="synonym">Pseudoplusia includens</name>
    <dbReference type="NCBI Taxonomy" id="689277"/>
    <lineage>
        <taxon>Eukaryota</taxon>
        <taxon>Metazoa</taxon>
        <taxon>Ecdysozoa</taxon>
        <taxon>Arthropoda</taxon>
        <taxon>Hexapoda</taxon>
        <taxon>Insecta</taxon>
        <taxon>Pterygota</taxon>
        <taxon>Neoptera</taxon>
        <taxon>Endopterygota</taxon>
        <taxon>Lepidoptera</taxon>
        <taxon>Glossata</taxon>
        <taxon>Ditrysia</taxon>
        <taxon>Noctuoidea</taxon>
        <taxon>Noctuidae</taxon>
        <taxon>Plusiinae</taxon>
        <taxon>Chrysodeixis</taxon>
    </lineage>
</organism>